<keyword evidence="3" id="KW-1185">Reference proteome</keyword>
<dbReference type="VEuPathDB" id="FungiDB:SPPG_04560"/>
<dbReference type="Proteomes" id="UP000053201">
    <property type="component" value="Unassembled WGS sequence"/>
</dbReference>
<dbReference type="RefSeq" id="XP_016608264.1">
    <property type="nucleotide sequence ID" value="XM_016752794.1"/>
</dbReference>
<dbReference type="InterPro" id="IPR007914">
    <property type="entry name" value="UPF0193"/>
</dbReference>
<dbReference type="GeneID" id="27688002"/>
<dbReference type="eggNOG" id="ENOG502TC1R">
    <property type="taxonomic scope" value="Eukaryota"/>
</dbReference>
<feature type="compositionally biased region" description="Polar residues" evidence="1">
    <location>
        <begin position="63"/>
        <end position="75"/>
    </location>
</feature>
<dbReference type="InParanoid" id="A0A0L0HH66"/>
<dbReference type="PANTHER" id="PTHR28348:SF1">
    <property type="entry name" value="UPF0193 PROTEIN EVG1"/>
    <property type="match status" value="1"/>
</dbReference>
<reference evidence="2 3" key="1">
    <citation type="submission" date="2009-08" db="EMBL/GenBank/DDBJ databases">
        <title>The Genome Sequence of Spizellomyces punctatus strain DAOM BR117.</title>
        <authorList>
            <consortium name="The Broad Institute Genome Sequencing Platform"/>
            <person name="Russ C."/>
            <person name="Cuomo C."/>
            <person name="Shea T."/>
            <person name="Young S.K."/>
            <person name="Zeng Q."/>
            <person name="Koehrsen M."/>
            <person name="Haas B."/>
            <person name="Borodovsky M."/>
            <person name="Guigo R."/>
            <person name="Alvarado L."/>
            <person name="Berlin A."/>
            <person name="Bochicchio J."/>
            <person name="Borenstein D."/>
            <person name="Chapman S."/>
            <person name="Chen Z."/>
            <person name="Engels R."/>
            <person name="Freedman E."/>
            <person name="Gellesch M."/>
            <person name="Goldberg J."/>
            <person name="Griggs A."/>
            <person name="Gujja S."/>
            <person name="Heiman D."/>
            <person name="Hepburn T."/>
            <person name="Howarth C."/>
            <person name="Jen D."/>
            <person name="Larson L."/>
            <person name="Lewis B."/>
            <person name="Mehta T."/>
            <person name="Park D."/>
            <person name="Pearson M."/>
            <person name="Roberts A."/>
            <person name="Saif S."/>
            <person name="Shenoy N."/>
            <person name="Sisk P."/>
            <person name="Stolte C."/>
            <person name="Sykes S."/>
            <person name="Thomson T."/>
            <person name="Walk T."/>
            <person name="White J."/>
            <person name="Yandava C."/>
            <person name="Burger G."/>
            <person name="Gray M.W."/>
            <person name="Holland P.W.H."/>
            <person name="King N."/>
            <person name="Lang F.B.F."/>
            <person name="Roger A.J."/>
            <person name="Ruiz-Trillo I."/>
            <person name="Lander E."/>
            <person name="Nusbaum C."/>
        </authorList>
    </citation>
    <scope>NUCLEOTIDE SEQUENCE [LARGE SCALE GENOMIC DNA]</scope>
    <source>
        <strain evidence="2 3">DAOM BR117</strain>
    </source>
</reference>
<protein>
    <submittedName>
        <fullName evidence="2">Uncharacterized protein</fullName>
    </submittedName>
</protein>
<dbReference type="EMBL" id="KQ257456">
    <property type="protein sequence ID" value="KND00225.1"/>
    <property type="molecule type" value="Genomic_DNA"/>
</dbReference>
<evidence type="ECO:0000313" key="2">
    <source>
        <dbReference type="EMBL" id="KND00225.1"/>
    </source>
</evidence>
<dbReference type="PANTHER" id="PTHR28348">
    <property type="entry name" value="UPF0193 PROTEIN EVG1"/>
    <property type="match status" value="1"/>
</dbReference>
<feature type="region of interest" description="Disordered" evidence="1">
    <location>
        <begin position="1"/>
        <end position="109"/>
    </location>
</feature>
<feature type="compositionally biased region" description="Basic and acidic residues" evidence="1">
    <location>
        <begin position="39"/>
        <end position="50"/>
    </location>
</feature>
<proteinExistence type="predicted"/>
<evidence type="ECO:0000256" key="1">
    <source>
        <dbReference type="SAM" id="MobiDB-lite"/>
    </source>
</evidence>
<dbReference type="OMA" id="MMAYGKD"/>
<organism evidence="2 3">
    <name type="scientific">Spizellomyces punctatus (strain DAOM BR117)</name>
    <dbReference type="NCBI Taxonomy" id="645134"/>
    <lineage>
        <taxon>Eukaryota</taxon>
        <taxon>Fungi</taxon>
        <taxon>Fungi incertae sedis</taxon>
        <taxon>Chytridiomycota</taxon>
        <taxon>Chytridiomycota incertae sedis</taxon>
        <taxon>Chytridiomycetes</taxon>
        <taxon>Spizellomycetales</taxon>
        <taxon>Spizellomycetaceae</taxon>
        <taxon>Spizellomyces</taxon>
    </lineage>
</organism>
<sequence>MSDRLTSALPVTIPNLRSYPETRSAPLHPPWRNGNNAAGKEHSSVSKESDLSAGTRSVLKSMMRSSKLSQSQQRFLDSFLQGGAPLPATPTPGMSFRPSASASSPVSHDKITVSRTHLPPTHRPQIRTLGQIAQTDAFEIERYRPTPKKNYALEKDRLQTLMATNGHTSPAAESDIYSETQPNKRTSRHHEDENDDVLDEFDMVMKEIEDRRQWLDDMIALGHGEKFKRQIQTEIAQRIKRLEQIDRERTLAARIPTTRT</sequence>
<evidence type="ECO:0000313" key="3">
    <source>
        <dbReference type="Proteomes" id="UP000053201"/>
    </source>
</evidence>
<accession>A0A0L0HH66</accession>
<dbReference type="OrthoDB" id="189770at2759"/>
<feature type="region of interest" description="Disordered" evidence="1">
    <location>
        <begin position="167"/>
        <end position="194"/>
    </location>
</feature>
<gene>
    <name evidence="2" type="ORF">SPPG_04560</name>
</gene>
<dbReference type="AlphaFoldDB" id="A0A0L0HH66"/>
<dbReference type="Pfam" id="PF05250">
    <property type="entry name" value="UPF0193"/>
    <property type="match status" value="1"/>
</dbReference>
<name>A0A0L0HH66_SPIPD</name>